<sequence length="260" mass="29968">MCGRAVQVLATFRRICQHFPMIEFRPLPDDHPDLAYSPLLRAAQLTLGYVVEHGSIGLTGTKAFKRVFVHWAAEHFDWPGMGYEELYRFKKVLNEYEFPPLELLHFLLIELKLGRQYKGEFRATKRGKELAGSPGRLFAELVPFFVLRVDHSSYSRFEESPFGKWDVWLNVINVDADQGCSERALFGAFYGEGPDWDNDRWREIAAFSSCVLKPLEWAGLLVQVEHEADGRSSRQVFKTPLWRSALKLDTDEMLAPLKVQ</sequence>
<keyword evidence="2" id="KW-1185">Reference proteome</keyword>
<dbReference type="Proteomes" id="UP000198728">
    <property type="component" value="Unassembled WGS sequence"/>
</dbReference>
<organism evidence="1 2">
    <name type="scientific">Tropicimonas isoalkanivorans</name>
    <dbReference type="NCBI Taxonomy" id="441112"/>
    <lineage>
        <taxon>Bacteria</taxon>
        <taxon>Pseudomonadati</taxon>
        <taxon>Pseudomonadota</taxon>
        <taxon>Alphaproteobacteria</taxon>
        <taxon>Rhodobacterales</taxon>
        <taxon>Roseobacteraceae</taxon>
        <taxon>Tropicimonas</taxon>
    </lineage>
</organism>
<dbReference type="AlphaFoldDB" id="A0A1I1Q471"/>
<accession>A0A1I1Q471</accession>
<evidence type="ECO:0000313" key="2">
    <source>
        <dbReference type="Proteomes" id="UP000198728"/>
    </source>
</evidence>
<gene>
    <name evidence="1" type="ORF">SAMN04488094_11721</name>
</gene>
<dbReference type="STRING" id="441112.SAMN04488094_11721"/>
<evidence type="ECO:0000313" key="1">
    <source>
        <dbReference type="EMBL" id="SFD14668.1"/>
    </source>
</evidence>
<dbReference type="EMBL" id="FOLG01000017">
    <property type="protein sequence ID" value="SFD14668.1"/>
    <property type="molecule type" value="Genomic_DNA"/>
</dbReference>
<protein>
    <submittedName>
        <fullName evidence="1">Uncharacterized protein</fullName>
    </submittedName>
</protein>
<proteinExistence type="predicted"/>
<name>A0A1I1Q471_9RHOB</name>
<reference evidence="1 2" key="1">
    <citation type="submission" date="2016-10" db="EMBL/GenBank/DDBJ databases">
        <authorList>
            <person name="de Groot N.N."/>
        </authorList>
    </citation>
    <scope>NUCLEOTIDE SEQUENCE [LARGE SCALE GENOMIC DNA]</scope>
    <source>
        <strain evidence="1 2">DSM 19548</strain>
    </source>
</reference>